<sequence>MPTDPWPDEPDEFDPEDRWGDPEADPEDRWGDPETELVEKITIPEPSEPELSAAAVDSAVTGPFWASVVLVNLAVFALSLGPMLIFFRGEWLIGLGLVGGGTLALARTYHLYRQFKRSTADRGERADGDEDAVDASREGERANTDTAAESDAAPERNP</sequence>
<protein>
    <recommendedName>
        <fullName evidence="3">DUF7322 domain-containing protein</fullName>
    </recommendedName>
</protein>
<feature type="compositionally biased region" description="Acidic residues" evidence="1">
    <location>
        <begin position="1"/>
        <end position="15"/>
    </location>
</feature>
<dbReference type="EMBL" id="FODV01000002">
    <property type="protein sequence ID" value="SEO38969.1"/>
    <property type="molecule type" value="Genomic_DNA"/>
</dbReference>
<dbReference type="Pfam" id="PF24008">
    <property type="entry name" value="DUF7322"/>
    <property type="match status" value="1"/>
</dbReference>
<feature type="transmembrane region" description="Helical" evidence="2">
    <location>
        <begin position="64"/>
        <end position="85"/>
    </location>
</feature>
<name>A0A1H8PAG1_9EURY</name>
<keyword evidence="2" id="KW-1133">Transmembrane helix</keyword>
<dbReference type="InterPro" id="IPR055746">
    <property type="entry name" value="DUF7322"/>
</dbReference>
<proteinExistence type="predicted"/>
<feature type="compositionally biased region" description="Basic and acidic residues" evidence="1">
    <location>
        <begin position="134"/>
        <end position="143"/>
    </location>
</feature>
<dbReference type="RefSeq" id="WP_089821300.1">
    <property type="nucleotide sequence ID" value="NZ_FODV01000002.1"/>
</dbReference>
<feature type="region of interest" description="Disordered" evidence="1">
    <location>
        <begin position="1"/>
        <end position="33"/>
    </location>
</feature>
<evidence type="ECO:0000313" key="5">
    <source>
        <dbReference type="Proteomes" id="UP000199126"/>
    </source>
</evidence>
<feature type="domain" description="DUF7322" evidence="3">
    <location>
        <begin position="55"/>
        <end position="114"/>
    </location>
</feature>
<keyword evidence="2" id="KW-0472">Membrane</keyword>
<dbReference type="Proteomes" id="UP000199126">
    <property type="component" value="Unassembled WGS sequence"/>
</dbReference>
<feature type="region of interest" description="Disordered" evidence="1">
    <location>
        <begin position="119"/>
        <end position="158"/>
    </location>
</feature>
<evidence type="ECO:0000313" key="4">
    <source>
        <dbReference type="EMBL" id="SEO38969.1"/>
    </source>
</evidence>
<keyword evidence="2" id="KW-0812">Transmembrane</keyword>
<gene>
    <name evidence="4" type="ORF">SAMN04487948_102190</name>
</gene>
<keyword evidence="5" id="KW-1185">Reference proteome</keyword>
<feature type="compositionally biased region" description="Basic and acidic residues" evidence="1">
    <location>
        <begin position="16"/>
        <end position="32"/>
    </location>
</feature>
<evidence type="ECO:0000256" key="1">
    <source>
        <dbReference type="SAM" id="MobiDB-lite"/>
    </source>
</evidence>
<feature type="transmembrane region" description="Helical" evidence="2">
    <location>
        <begin position="91"/>
        <end position="112"/>
    </location>
</feature>
<reference evidence="5" key="1">
    <citation type="submission" date="2016-10" db="EMBL/GenBank/DDBJ databases">
        <authorList>
            <person name="Varghese N."/>
            <person name="Submissions S."/>
        </authorList>
    </citation>
    <scope>NUCLEOTIDE SEQUENCE [LARGE SCALE GENOMIC DNA]</scope>
    <source>
        <strain evidence="5">CGMCC 1.10121</strain>
    </source>
</reference>
<evidence type="ECO:0000256" key="2">
    <source>
        <dbReference type="SAM" id="Phobius"/>
    </source>
</evidence>
<dbReference type="AlphaFoldDB" id="A0A1H8PAG1"/>
<dbReference type="OrthoDB" id="170744at2157"/>
<accession>A0A1H8PAG1</accession>
<organism evidence="4 5">
    <name type="scientific">Halogranum amylolyticum</name>
    <dbReference type="NCBI Taxonomy" id="660520"/>
    <lineage>
        <taxon>Archaea</taxon>
        <taxon>Methanobacteriati</taxon>
        <taxon>Methanobacteriota</taxon>
        <taxon>Stenosarchaea group</taxon>
        <taxon>Halobacteria</taxon>
        <taxon>Halobacteriales</taxon>
        <taxon>Haloferacaceae</taxon>
    </lineage>
</organism>
<evidence type="ECO:0000259" key="3">
    <source>
        <dbReference type="Pfam" id="PF24008"/>
    </source>
</evidence>